<dbReference type="Pfam" id="PF03602">
    <property type="entry name" value="Cons_hypoth95"/>
    <property type="match status" value="1"/>
</dbReference>
<gene>
    <name evidence="3" type="primary">rsmD</name>
    <name evidence="3" type="ORF">IPL58_03950</name>
</gene>
<comment type="caution">
    <text evidence="3">The sequence shown here is derived from an EMBL/GenBank/DDBJ whole genome shotgun (WGS) entry which is preliminary data.</text>
</comment>
<dbReference type="AlphaFoldDB" id="A0A9D7K286"/>
<dbReference type="PANTHER" id="PTHR43542:SF1">
    <property type="entry name" value="METHYLTRANSFERASE"/>
    <property type="match status" value="1"/>
</dbReference>
<proteinExistence type="predicted"/>
<keyword evidence="2 3" id="KW-0808">Transferase</keyword>
<reference evidence="3" key="1">
    <citation type="submission" date="2020-10" db="EMBL/GenBank/DDBJ databases">
        <title>Connecting structure to function with the recovery of over 1000 high-quality activated sludge metagenome-assembled genomes encoding full-length rRNA genes using long-read sequencing.</title>
        <authorList>
            <person name="Singleton C.M."/>
            <person name="Petriglieri F."/>
            <person name="Kristensen J.M."/>
            <person name="Kirkegaard R.H."/>
            <person name="Michaelsen T.Y."/>
            <person name="Andersen M.H."/>
            <person name="Karst S.M."/>
            <person name="Dueholm M.S."/>
            <person name="Nielsen P.H."/>
            <person name="Albertsen M."/>
        </authorList>
    </citation>
    <scope>NUCLEOTIDE SEQUENCE</scope>
    <source>
        <strain evidence="3">Hirt_18-Q3-R61-65_BATAC.395</strain>
    </source>
</reference>
<dbReference type="CDD" id="cd02440">
    <property type="entry name" value="AdoMet_MTases"/>
    <property type="match status" value="1"/>
</dbReference>
<dbReference type="GO" id="GO:0052913">
    <property type="term" value="F:16S rRNA (guanine(966)-N(2))-methyltransferase activity"/>
    <property type="evidence" value="ECO:0007669"/>
    <property type="project" value="UniProtKB-EC"/>
</dbReference>
<evidence type="ECO:0000313" key="4">
    <source>
        <dbReference type="Proteomes" id="UP000886689"/>
    </source>
</evidence>
<dbReference type="PANTHER" id="PTHR43542">
    <property type="entry name" value="METHYLTRANSFERASE"/>
    <property type="match status" value="1"/>
</dbReference>
<dbReference type="InterPro" id="IPR002052">
    <property type="entry name" value="DNA_methylase_N6_adenine_CS"/>
</dbReference>
<evidence type="ECO:0000313" key="3">
    <source>
        <dbReference type="EMBL" id="MBK8523337.1"/>
    </source>
</evidence>
<dbReference type="EC" id="2.1.1.171" evidence="3"/>
<protein>
    <submittedName>
        <fullName evidence="3">16S rRNA (Guanine(966)-N(2))-methyltransferase RsmD</fullName>
        <ecNumber evidence="3">2.1.1.171</ecNumber>
    </submittedName>
</protein>
<dbReference type="InterPro" id="IPR029063">
    <property type="entry name" value="SAM-dependent_MTases_sf"/>
</dbReference>
<dbReference type="SUPFAM" id="SSF53335">
    <property type="entry name" value="S-adenosyl-L-methionine-dependent methyltransferases"/>
    <property type="match status" value="1"/>
</dbReference>
<dbReference type="Proteomes" id="UP000886689">
    <property type="component" value="Unassembled WGS sequence"/>
</dbReference>
<name>A0A9D7K286_9PROT</name>
<organism evidence="3 4">
    <name type="scientific">Candidatus Proximibacter danicus</name>
    <dbReference type="NCBI Taxonomy" id="2954365"/>
    <lineage>
        <taxon>Bacteria</taxon>
        <taxon>Pseudomonadati</taxon>
        <taxon>Pseudomonadota</taxon>
        <taxon>Betaproteobacteria</taxon>
        <taxon>Candidatus Proximibacter</taxon>
    </lineage>
</organism>
<evidence type="ECO:0000256" key="2">
    <source>
        <dbReference type="ARBA" id="ARBA00022679"/>
    </source>
</evidence>
<dbReference type="GO" id="GO:0003676">
    <property type="term" value="F:nucleic acid binding"/>
    <property type="evidence" value="ECO:0007669"/>
    <property type="project" value="InterPro"/>
</dbReference>
<sequence length="191" mass="20967">MRIVGGEWRRRVLRFPDAEGLRPTPDRVRETLFNWLGQDLTGLACLDLFAGSGALGLEAASRGAEKVVLVERNAKVADALGSNIRLLTATSRVELVRQDALKFASSTPLTFDVVFLDPPYRQGWIDKLCPLLPRLLKADAVIYAEAEVPLTGCGDWQTVRRGQAGQVYFHLMRRGTPQDAGPSSSDLPGHL</sequence>
<dbReference type="Gene3D" id="3.40.50.150">
    <property type="entry name" value="Vaccinia Virus protein VP39"/>
    <property type="match status" value="1"/>
</dbReference>
<evidence type="ECO:0000256" key="1">
    <source>
        <dbReference type="ARBA" id="ARBA00022603"/>
    </source>
</evidence>
<dbReference type="EMBL" id="JADJUC010000003">
    <property type="protein sequence ID" value="MBK8523337.1"/>
    <property type="molecule type" value="Genomic_DNA"/>
</dbReference>
<dbReference type="PIRSF" id="PIRSF004553">
    <property type="entry name" value="CHP00095"/>
    <property type="match status" value="1"/>
</dbReference>
<dbReference type="InterPro" id="IPR004398">
    <property type="entry name" value="RNA_MeTrfase_RsmD"/>
</dbReference>
<accession>A0A9D7K286</accession>
<dbReference type="PROSITE" id="PS00092">
    <property type="entry name" value="N6_MTASE"/>
    <property type="match status" value="1"/>
</dbReference>
<keyword evidence="1 3" id="KW-0489">Methyltransferase</keyword>
<dbReference type="NCBIfam" id="TIGR00095">
    <property type="entry name" value="16S rRNA (guanine(966)-N(2))-methyltransferase RsmD"/>
    <property type="match status" value="1"/>
</dbReference>